<dbReference type="Pfam" id="PF04474">
    <property type="entry name" value="DUF554"/>
    <property type="match status" value="1"/>
</dbReference>
<evidence type="ECO:0000313" key="3">
    <source>
        <dbReference type="Proteomes" id="UP000075806"/>
    </source>
</evidence>
<keyword evidence="1" id="KW-0812">Transmembrane</keyword>
<comment type="caution">
    <text evidence="2">The sequence shown here is derived from an EMBL/GenBank/DDBJ whole genome shotgun (WGS) entry which is preliminary data.</text>
</comment>
<feature type="transmembrane region" description="Helical" evidence="1">
    <location>
        <begin position="33"/>
        <end position="51"/>
    </location>
</feature>
<proteinExistence type="predicted"/>
<keyword evidence="1" id="KW-1133">Transmembrane helix</keyword>
<feature type="transmembrane region" description="Helical" evidence="1">
    <location>
        <begin position="213"/>
        <end position="233"/>
    </location>
</feature>
<keyword evidence="1" id="KW-0472">Membrane</keyword>
<sequence>MVLTGTIVNGLAIIVAALIGLKIKNIPEQMKTTVLQAIALAVIILGISMGLKSEQFLIVISSLVIGTVIGEKLNLENRLNQVGLWIESKIGAKEEGKVAKAFVTTTLIYVVGAMAIIGALDSGLRGDHSVLYTKAMLDGVSSLIFASTLGVGVVFSAIPVILYQGMIALLATQINAFISEELLDLLIIELTGTGGILIVAIGLNILGLTKIKVANMLPSIVVVSILVLLFSNFS</sequence>
<dbReference type="RefSeq" id="WP_061949443.1">
    <property type="nucleotide sequence ID" value="NZ_LTAO01000023.1"/>
</dbReference>
<dbReference type="Proteomes" id="UP000075806">
    <property type="component" value="Unassembled WGS sequence"/>
</dbReference>
<protein>
    <recommendedName>
        <fullName evidence="4">DUF554 domain-containing protein</fullName>
    </recommendedName>
</protein>
<feature type="transmembrane region" description="Helical" evidence="1">
    <location>
        <begin position="6"/>
        <end position="21"/>
    </location>
</feature>
<feature type="transmembrane region" description="Helical" evidence="1">
    <location>
        <begin position="140"/>
        <end position="170"/>
    </location>
</feature>
<dbReference type="InterPro" id="IPR007563">
    <property type="entry name" value="DUF554"/>
</dbReference>
<accession>A0A162DHJ8</accession>
<organism evidence="2 3">
    <name type="scientific">Alkalihalobacillus trypoxylicola</name>
    <dbReference type="NCBI Taxonomy" id="519424"/>
    <lineage>
        <taxon>Bacteria</taxon>
        <taxon>Bacillati</taxon>
        <taxon>Bacillota</taxon>
        <taxon>Bacilli</taxon>
        <taxon>Bacillales</taxon>
        <taxon>Bacillaceae</taxon>
        <taxon>Alkalihalobacillus</taxon>
    </lineage>
</organism>
<dbReference type="PANTHER" id="PTHR36111">
    <property type="entry name" value="INNER MEMBRANE PROTEIN-RELATED"/>
    <property type="match status" value="1"/>
</dbReference>
<gene>
    <name evidence="2" type="ORF">AZF04_09100</name>
</gene>
<evidence type="ECO:0008006" key="4">
    <source>
        <dbReference type="Google" id="ProtNLM"/>
    </source>
</evidence>
<keyword evidence="3" id="KW-1185">Reference proteome</keyword>
<dbReference type="AlphaFoldDB" id="A0A162DHJ8"/>
<dbReference type="PANTHER" id="PTHR36111:SF2">
    <property type="entry name" value="INNER MEMBRANE PROTEIN"/>
    <property type="match status" value="1"/>
</dbReference>
<dbReference type="OrthoDB" id="9797976at2"/>
<evidence type="ECO:0000256" key="1">
    <source>
        <dbReference type="SAM" id="Phobius"/>
    </source>
</evidence>
<name>A0A162DHJ8_9BACI</name>
<feature type="transmembrane region" description="Helical" evidence="1">
    <location>
        <begin position="98"/>
        <end position="120"/>
    </location>
</feature>
<dbReference type="STRING" id="519424.AZF04_09100"/>
<reference evidence="2" key="1">
    <citation type="submission" date="2016-02" db="EMBL/GenBank/DDBJ databases">
        <title>Genome sequence of Bacillus trypoxylicola KCTC 13244(T).</title>
        <authorList>
            <person name="Jeong H."/>
            <person name="Park S.-H."/>
            <person name="Choi S.-K."/>
        </authorList>
    </citation>
    <scope>NUCLEOTIDE SEQUENCE [LARGE SCALE GENOMIC DNA]</scope>
    <source>
        <strain evidence="2">KCTC 13244</strain>
    </source>
</reference>
<evidence type="ECO:0000313" key="2">
    <source>
        <dbReference type="EMBL" id="KYG29655.1"/>
    </source>
</evidence>
<feature type="transmembrane region" description="Helical" evidence="1">
    <location>
        <begin position="182"/>
        <end position="207"/>
    </location>
</feature>
<dbReference type="EMBL" id="LTAO01000023">
    <property type="protein sequence ID" value="KYG29655.1"/>
    <property type="molecule type" value="Genomic_DNA"/>
</dbReference>